<reference evidence="2" key="2">
    <citation type="submission" date="2022-10" db="EMBL/GenBank/DDBJ databases">
        <authorList>
            <consortium name="ENA_rothamsted_submissions"/>
            <consortium name="culmorum"/>
            <person name="King R."/>
        </authorList>
    </citation>
    <scope>NUCLEOTIDE SEQUENCE</scope>
</reference>
<dbReference type="EMBL" id="OU893354">
    <property type="protein sequence ID" value="CAG9790642.1"/>
    <property type="molecule type" value="Genomic_DNA"/>
</dbReference>
<protein>
    <recommendedName>
        <fullName evidence="1">C2H2-type domain-containing protein</fullName>
    </recommendedName>
</protein>
<feature type="domain" description="C2H2-type" evidence="1">
    <location>
        <begin position="145"/>
        <end position="165"/>
    </location>
</feature>
<evidence type="ECO:0000313" key="2">
    <source>
        <dbReference type="EMBL" id="CAG9790642.1"/>
    </source>
</evidence>
<dbReference type="PROSITE" id="PS00028">
    <property type="entry name" value="ZINC_FINGER_C2H2_1"/>
    <property type="match status" value="1"/>
</dbReference>
<reference evidence="2" key="1">
    <citation type="submission" date="2021-12" db="EMBL/GenBank/DDBJ databases">
        <authorList>
            <person name="King R."/>
        </authorList>
    </citation>
    <scope>NUCLEOTIDE SEQUENCE</scope>
</reference>
<dbReference type="Proteomes" id="UP001153714">
    <property type="component" value="Chromosome 23"/>
</dbReference>
<proteinExistence type="predicted"/>
<accession>A0A9N9WFE3</accession>
<dbReference type="AlphaFoldDB" id="A0A9N9WFE3"/>
<evidence type="ECO:0000259" key="1">
    <source>
        <dbReference type="PROSITE" id="PS00028"/>
    </source>
</evidence>
<sequence length="172" mass="19933">MSYLLACRVCLASDSRMFSILNGPLQELYEQITDSQMTVDSLGVIVKQQPDEIDNVPALEINNDSLTDSEDEIPLHNIRKSIRDVKIKKKSKVKLKSKNNVNESRNRNKLLIPDAREIILTKKEQIQEMLEREKSLNYINSPFKCGLCFKGFVDIRAFENHKEKHDEVSNYY</sequence>
<evidence type="ECO:0000313" key="3">
    <source>
        <dbReference type="Proteomes" id="UP001153714"/>
    </source>
</evidence>
<gene>
    <name evidence="2" type="ORF">DIATSA_LOCUS8305</name>
</gene>
<organism evidence="2 3">
    <name type="scientific">Diatraea saccharalis</name>
    <name type="common">sugarcane borer</name>
    <dbReference type="NCBI Taxonomy" id="40085"/>
    <lineage>
        <taxon>Eukaryota</taxon>
        <taxon>Metazoa</taxon>
        <taxon>Ecdysozoa</taxon>
        <taxon>Arthropoda</taxon>
        <taxon>Hexapoda</taxon>
        <taxon>Insecta</taxon>
        <taxon>Pterygota</taxon>
        <taxon>Neoptera</taxon>
        <taxon>Endopterygota</taxon>
        <taxon>Lepidoptera</taxon>
        <taxon>Glossata</taxon>
        <taxon>Ditrysia</taxon>
        <taxon>Pyraloidea</taxon>
        <taxon>Crambidae</taxon>
        <taxon>Crambinae</taxon>
        <taxon>Diatraea</taxon>
    </lineage>
</organism>
<dbReference type="InterPro" id="IPR013087">
    <property type="entry name" value="Znf_C2H2_type"/>
</dbReference>
<keyword evidence="3" id="KW-1185">Reference proteome</keyword>
<name>A0A9N9WFE3_9NEOP</name>
<dbReference type="OrthoDB" id="427030at2759"/>